<evidence type="ECO:0000256" key="1">
    <source>
        <dbReference type="ARBA" id="ARBA00031242"/>
    </source>
</evidence>
<feature type="compositionally biased region" description="Polar residues" evidence="2">
    <location>
        <begin position="73"/>
        <end position="83"/>
    </location>
</feature>
<dbReference type="PANTHER" id="PTHR11377">
    <property type="entry name" value="N-MYRISTOYL TRANSFERASE"/>
    <property type="match status" value="1"/>
</dbReference>
<dbReference type="EMBL" id="CAJOBB010016371">
    <property type="protein sequence ID" value="CAF4327738.1"/>
    <property type="molecule type" value="Genomic_DNA"/>
</dbReference>
<evidence type="ECO:0000313" key="4">
    <source>
        <dbReference type="Proteomes" id="UP000663868"/>
    </source>
</evidence>
<dbReference type="InterPro" id="IPR000903">
    <property type="entry name" value="NMT"/>
</dbReference>
<dbReference type="PANTHER" id="PTHR11377:SF5">
    <property type="entry name" value="GLYCYLPEPTIDE N-TETRADECANOYLTRANSFERASE"/>
    <property type="match status" value="1"/>
</dbReference>
<dbReference type="SUPFAM" id="SSF55729">
    <property type="entry name" value="Acyl-CoA N-acyltransferases (Nat)"/>
    <property type="match status" value="1"/>
</dbReference>
<dbReference type="GO" id="GO:0004379">
    <property type="term" value="F:glycylpeptide N-tetradecanoyltransferase activity"/>
    <property type="evidence" value="ECO:0007669"/>
    <property type="project" value="InterPro"/>
</dbReference>
<feature type="compositionally biased region" description="Low complexity" evidence="2">
    <location>
        <begin position="11"/>
        <end position="22"/>
    </location>
</feature>
<evidence type="ECO:0000313" key="3">
    <source>
        <dbReference type="EMBL" id="CAF4327738.1"/>
    </source>
</evidence>
<dbReference type="Proteomes" id="UP000663868">
    <property type="component" value="Unassembled WGS sequence"/>
</dbReference>
<feature type="compositionally biased region" description="Polar residues" evidence="2">
    <location>
        <begin position="41"/>
        <end position="56"/>
    </location>
</feature>
<protein>
    <recommendedName>
        <fullName evidence="1">Myristoyl-CoA:protein N-myristoyltransferase</fullName>
    </recommendedName>
</protein>
<proteinExistence type="predicted"/>
<gene>
    <name evidence="3" type="ORF">KXQ929_LOCUS46994</name>
</gene>
<feature type="compositionally biased region" description="Acidic residues" evidence="2">
    <location>
        <begin position="1"/>
        <end position="10"/>
    </location>
</feature>
<name>A0A820JI88_9BILA</name>
<evidence type="ECO:0000256" key="2">
    <source>
        <dbReference type="SAM" id="MobiDB-lite"/>
    </source>
</evidence>
<accession>A0A820JI88</accession>
<reference evidence="3" key="1">
    <citation type="submission" date="2021-02" db="EMBL/GenBank/DDBJ databases">
        <authorList>
            <person name="Nowell W R."/>
        </authorList>
    </citation>
    <scope>NUCLEOTIDE SEQUENCE</scope>
</reference>
<sequence length="154" mass="17233">MIDDQNDEGDSSTASTLTTSKSLSKKSKRKSTAATTTTTTNVPDGNSIHGENNSQKLTEKSMRNLMKQVTLTEQAAVHNNNENGPKYDEKTASKQEWKFWQTQPVPTIGTKIDTTNIGPIESNKSVDEIRQEPYELPNGFVWDDIDIHVDEQVY</sequence>
<feature type="region of interest" description="Disordered" evidence="2">
    <location>
        <begin position="1"/>
        <end position="64"/>
    </location>
</feature>
<organism evidence="3 4">
    <name type="scientific">Adineta steineri</name>
    <dbReference type="NCBI Taxonomy" id="433720"/>
    <lineage>
        <taxon>Eukaryota</taxon>
        <taxon>Metazoa</taxon>
        <taxon>Spiralia</taxon>
        <taxon>Gnathifera</taxon>
        <taxon>Rotifera</taxon>
        <taxon>Eurotatoria</taxon>
        <taxon>Bdelloidea</taxon>
        <taxon>Adinetida</taxon>
        <taxon>Adinetidae</taxon>
        <taxon>Adineta</taxon>
    </lineage>
</organism>
<dbReference type="InterPro" id="IPR016181">
    <property type="entry name" value="Acyl_CoA_acyltransferase"/>
</dbReference>
<dbReference type="AlphaFoldDB" id="A0A820JI88"/>
<dbReference type="GO" id="GO:0005737">
    <property type="term" value="C:cytoplasm"/>
    <property type="evidence" value="ECO:0007669"/>
    <property type="project" value="TreeGrafter"/>
</dbReference>
<comment type="caution">
    <text evidence="3">The sequence shown here is derived from an EMBL/GenBank/DDBJ whole genome shotgun (WGS) entry which is preliminary data.</text>
</comment>
<feature type="region of interest" description="Disordered" evidence="2">
    <location>
        <begin position="73"/>
        <end position="92"/>
    </location>
</feature>
<dbReference type="Gene3D" id="3.40.630.170">
    <property type="match status" value="1"/>
</dbReference>